<protein>
    <submittedName>
        <fullName evidence="2">Uncharacterized protein</fullName>
    </submittedName>
</protein>
<dbReference type="EMBL" id="JAXOJX010000082">
    <property type="protein sequence ID" value="MDZ5460779.1"/>
    <property type="molecule type" value="Genomic_DNA"/>
</dbReference>
<feature type="chain" id="PRO_5045214399" evidence="1">
    <location>
        <begin position="27"/>
        <end position="185"/>
    </location>
</feature>
<evidence type="ECO:0000313" key="3">
    <source>
        <dbReference type="Proteomes" id="UP001293718"/>
    </source>
</evidence>
<reference evidence="2 3" key="1">
    <citation type="submission" date="2023-11" db="EMBL/GenBank/DDBJ databases">
        <title>Draft genome of Azohydromonas lata strain H1 (DSM1123), a polyhydroxyalkanoate producer.</title>
        <authorList>
            <person name="Traversa D."/>
            <person name="D'Addabbo P."/>
            <person name="Pazzani C."/>
            <person name="Manzari C."/>
            <person name="Chiara M."/>
            <person name="Scrascia M."/>
        </authorList>
    </citation>
    <scope>NUCLEOTIDE SEQUENCE [LARGE SCALE GENOMIC DNA]</scope>
    <source>
        <strain evidence="2 3">H1</strain>
    </source>
</reference>
<evidence type="ECO:0000313" key="2">
    <source>
        <dbReference type="EMBL" id="MDZ5460779.1"/>
    </source>
</evidence>
<name>A0ABU5IPH5_9BURK</name>
<keyword evidence="3" id="KW-1185">Reference proteome</keyword>
<proteinExistence type="predicted"/>
<sequence length="185" mass="19214">MTVSLRLAALAAAAAFGLMSATAAMATEGSKAKAEKAAAAKTAKAAKAAPKAEAPLAEADEAQLAASQRAYRGVYACEFNQTLDIAVNPKHAGYLDVKWKKDVYTMKPVLSSTGALRLEDVKGQTLMVQIANKSMLMDTRVGQRLVDDCQSAEQREAVAAAKLAPPVAGGLGIDPNKPVVAEATK</sequence>
<accession>A0ABU5IPH5</accession>
<dbReference type="Proteomes" id="UP001293718">
    <property type="component" value="Unassembled WGS sequence"/>
</dbReference>
<evidence type="ECO:0000256" key="1">
    <source>
        <dbReference type="SAM" id="SignalP"/>
    </source>
</evidence>
<dbReference type="RefSeq" id="WP_066336765.1">
    <property type="nucleotide sequence ID" value="NZ_JAXOJX010000082.1"/>
</dbReference>
<organism evidence="2 3">
    <name type="scientific">Azohydromonas lata</name>
    <dbReference type="NCBI Taxonomy" id="45677"/>
    <lineage>
        <taxon>Bacteria</taxon>
        <taxon>Pseudomonadati</taxon>
        <taxon>Pseudomonadota</taxon>
        <taxon>Betaproteobacteria</taxon>
        <taxon>Burkholderiales</taxon>
        <taxon>Sphaerotilaceae</taxon>
        <taxon>Azohydromonas</taxon>
    </lineage>
</organism>
<keyword evidence="1" id="KW-0732">Signal</keyword>
<gene>
    <name evidence="2" type="ORF">SM757_29810</name>
</gene>
<comment type="caution">
    <text evidence="2">The sequence shown here is derived from an EMBL/GenBank/DDBJ whole genome shotgun (WGS) entry which is preliminary data.</text>
</comment>
<feature type="signal peptide" evidence="1">
    <location>
        <begin position="1"/>
        <end position="26"/>
    </location>
</feature>